<protein>
    <submittedName>
        <fullName evidence="1">T9SS type B sorting domain-containing protein</fullName>
    </submittedName>
</protein>
<dbReference type="Proteomes" id="UP001221366">
    <property type="component" value="Unassembled WGS sequence"/>
</dbReference>
<dbReference type="Gene3D" id="2.60.40.740">
    <property type="match status" value="1"/>
</dbReference>
<dbReference type="NCBIfam" id="TIGR04131">
    <property type="entry name" value="Bac_Flav_CTERM"/>
    <property type="match status" value="1"/>
</dbReference>
<comment type="caution">
    <text evidence="1">The sequence shown here is derived from an EMBL/GenBank/DDBJ whole genome shotgun (WGS) entry which is preliminary data.</text>
</comment>
<evidence type="ECO:0000313" key="1">
    <source>
        <dbReference type="EMBL" id="MDF0715763.1"/>
    </source>
</evidence>
<reference evidence="1 2" key="1">
    <citation type="submission" date="2023-03" db="EMBL/GenBank/DDBJ databases">
        <title>Muricauda XX sp. nov. and Muricauda XXX sp. nov., two novel species isolated from Okinawa Trough.</title>
        <authorList>
            <person name="Cao W."/>
            <person name="Deng X."/>
        </authorList>
    </citation>
    <scope>NUCLEOTIDE SEQUENCE [LARGE SCALE GENOMIC DNA]</scope>
    <source>
        <strain evidence="1 2">334s03</strain>
    </source>
</reference>
<keyword evidence="2" id="KW-1185">Reference proteome</keyword>
<dbReference type="EMBL" id="JARFVB010000003">
    <property type="protein sequence ID" value="MDF0715763.1"/>
    <property type="molecule type" value="Genomic_DNA"/>
</dbReference>
<dbReference type="InterPro" id="IPR025667">
    <property type="entry name" value="SprB_repeat"/>
</dbReference>
<dbReference type="Pfam" id="PF13585">
    <property type="entry name" value="CHU_C"/>
    <property type="match status" value="1"/>
</dbReference>
<dbReference type="RefSeq" id="WP_275615016.1">
    <property type="nucleotide sequence ID" value="NZ_JARFVB010000003.1"/>
</dbReference>
<name>A0ABT5XX48_9FLAO</name>
<proteinExistence type="predicted"/>
<dbReference type="InterPro" id="IPR026341">
    <property type="entry name" value="T9SS_type_B"/>
</dbReference>
<accession>A0ABT5XX48</accession>
<dbReference type="Pfam" id="PF13573">
    <property type="entry name" value="SprB"/>
    <property type="match status" value="4"/>
</dbReference>
<sequence>MLPQKTRHLLYVVLLVFISIFGSTVLAKTQVARIFTHIVSNRTESDTQKEISDATFKEASNEESEPFATTAMFATIINGADDEVTCPNDGSTVAKFFLCGTSDVRTVTLSQSGSSYQWQQLDPNSCAPTVVGDCPTINNACTWNTVGTNATFDLSTAGEFRVRVNSGQYYYFKSTLNPLDPQLIKEDIICGNPGRVEVTNVPAGYEYSLNSASGPYQDDPFFDITTSGDYRVYVRLKNVSATACVFPSNLETVDDLDINVDVTANDILCSGELGSIDVAVSGVPGFYTYRLVKNGVTVDTFGPNGADNYTFANVSPGTYSIRVETNACSETITTDIDGDPIVIGGGISPLAVSATASDSFGCGATSVDVNVATSGGTAPYRFSVDGGSFGPTYSSTSTFTVSTAGTYNILVEDANGCQRTAAVDVENIPPPLFNFTEEDANCGGANDGRITVNVTNGYGYEIQYSVDNGATFQISNTFSNLAPGNYDVVLRYEQDSFTCTTTPQAATIGTPSTITATATPDSTPTCGDENGGQITISGVSGGTAPYEYSIGAGFGSNNVFANLGVGTYTPMVRDANGCVQTLPDIPFNGLNKPTDIDFSISSLDCITTTASLDLSITGGSGTYTYEIIAPAGSVVNNGNNSTFTGLGLGTYTFRVTDDEGCSYDENYAITDISSIGVQGQQTRVVTCVGDSDGEGRFLVDGFNSTYSYSIDGGPVFTGQNNSIIPLTGLPAGSYVISVTDEETNCVDTATLVIEEPSTAFDISSLDVTAMSCQNGNIGAVRVNTVGGWGGDRYTLTQPDGSTRGPKNGSTFSNLAQEGMYIVSVTDANGCTVTDSFTLTRLDAPTLTLDNAASDFCYDNFTAATLEVNATGGVAPYQYRINGGTLGASTTFSGLTPGTYTIEVIDANDCRDTVTATIEPQVIANATTIQELDCAGPPGQIQVNISNGYTSSGDYDIYEVSVNGAAYTLDNNNITGNSFVYNVPNDGSIISDTTFQFMITDARGCTTETNTVTISPPETIAGSAVATDTQCGDDTSGIVELIPDTSQGIPPYEFSNDGGTTFSSQNIFSGYGAGTHTGFVIRDSRGCISPVYDVTIGSSVPLDATATPTDAVCTAGSVNGSITSTINNGVAPFDYVLVDEFGGTVASSTGNATTTFDFTDVPLGNYTVVVTDAQGCEDRDQVVIDQNQLDLIPSADPASCSDTSFPYQVQATGGTAPYEFRLVGDPTFQLGAGANNDVFDVTGMVVPGVTYFVEVRDALGCTYIEEIDPIGPSNPVTVSATSLAASCNVAGSGSIDYEVSGISASGDFTVTVQNTDTGATVSTNTYSGETIPYNGTITGLAPGNYQIIVRDDTNGCSGSTLAFIDISSVSISIDNFVEATCNVGALVTVRGFGSTGPYNYAYVPAGDPAPSTFTSETTFEILGPYPDDYDFYVQDANGCTALATLTVTQEAGVPDPVIDVVNQCTATSGYQINIVSPLTTGPEPENTFEYDLGSGFQSGTSFVVPNPGSYVIIVRDGNGCTNTVTAEVFDFFAISADATSYPTCNAGDGVITVNTTGGSGNFRYQLRDATTLTDIGLPQINDNVFTGIDPGDYNILVTDLDSNTTPLCSDEAEVIVSTVNTPVITATPKSDITCFGADDGTIAVELDPASATDTPINYVLYQGSTSTIVAGPQITNLFDDLSQGTYQVEVVSDRGCTVRSGDITINEPTQVQINAVNTEFSCNPSSNQFSTATITIYTDTNGDGTGAATGSGSFTYSMNDGTPQFDGTNFQTSNTFEVIDNGTNQTIVLTARDQNGCELTDTVNINTPTDITFSYNVNPISCDASGSGVSAGSIDIIVNEGPGDYEVQILPLGSEPARSSGGSDRVTWDIATPGNYIFAVTDVGSGGCTYLTTTVNMPEYNNIEAVIAEVEPVTCFNGSDGKISLEINNYNGQYNYEVFTRDNTGTETTTGVTGTFDINAPINTPEIIENVPAGNLVVRIEALDSPYCDTASNVTTVRSPDRELTVDAMETSPVTCNVPGLGEITASGDGGWGTYEYQLVASDGTILVDYPNTNPVFENLSTDTYTVNVKDLRGCESTTDVDLLPPIDITADIRIVSPLACNNDNDAIIEAYNEAGGQGPGNYLYQLNRITDGTNSGLQTTPTFGNLSAGDYRITIFDGWNCSAQTDVITISDPEIVVAELVELQPPGCGDLGRMELTVTNPEPGVDYFYRRAGTSDAFIPFGAGMTSVEIAADISVDAGPFQYEVQNSNGCPYERSNQVSLDPAAPLVINLDLTNATINCAGEATGIIRSEAFGGIGNYTYTLVNSNTLPVTGASIVRTAQDSGIFRELNPGTYYVYAQSGGCEVMSDPIEIEPKEPLVLDYLEAVPVLCAGDMNGQIIIEASGGTGQIRYSISDTLSEFFEGDDPENPNRKTFYDLAPRTYDIIIQDDLGCTITRTVEITQPMELLAGVVETTPETCMGDGDGTMTLEVTGGTAPYYTSVNSADDANFEQNDSLFFDNLQGGETYVVFVRDANGCQTNVIAEIGIGVDIIAEPIVEYGCEGIFPNSTVTINIEDSSQLSDLLFSLDVDDIQMATNQRTFGDLPAGEHTVYIYHANGCVTFAEFEVEVYEPLTLEATKTGPNEVTALATGGFGGYEYFFQGDSYGEVNTFNINVDSNINIMVRDQNGCEATLVMPFNFEGMPEMPDFFTPDGDNLNDYWYPENREYFPFIDVIIYDRYGRVVARLDQVKKWDGTYEGKPLPTGDYWYVVNANDNEKQQFVGHFTLYR</sequence>
<evidence type="ECO:0000313" key="2">
    <source>
        <dbReference type="Proteomes" id="UP001221366"/>
    </source>
</evidence>
<organism evidence="1 2">
    <name type="scientific">Flagellimonas yonaguniensis</name>
    <dbReference type="NCBI Taxonomy" id="3031325"/>
    <lineage>
        <taxon>Bacteria</taxon>
        <taxon>Pseudomonadati</taxon>
        <taxon>Bacteroidota</taxon>
        <taxon>Flavobacteriia</taxon>
        <taxon>Flavobacteriales</taxon>
        <taxon>Flavobacteriaceae</taxon>
        <taxon>Flagellimonas</taxon>
    </lineage>
</organism>
<gene>
    <name evidence="1" type="ORF">PY092_06365</name>
</gene>